<proteinExistence type="predicted"/>
<keyword evidence="2" id="KW-1185">Reference proteome</keyword>
<dbReference type="Proteomes" id="UP000095281">
    <property type="component" value="Unplaced"/>
</dbReference>
<reference evidence="3" key="1">
    <citation type="submission" date="2016-11" db="UniProtKB">
        <authorList>
            <consortium name="WormBaseParasite"/>
        </authorList>
    </citation>
    <scope>IDENTIFICATION</scope>
</reference>
<evidence type="ECO:0000313" key="2">
    <source>
        <dbReference type="Proteomes" id="UP000095281"/>
    </source>
</evidence>
<dbReference type="AlphaFoldDB" id="A0A1I8BDU3"/>
<protein>
    <submittedName>
        <fullName evidence="3">Uncharacterized protein</fullName>
    </submittedName>
</protein>
<organism evidence="2 3">
    <name type="scientific">Meloidogyne hapla</name>
    <name type="common">Root-knot nematode worm</name>
    <dbReference type="NCBI Taxonomy" id="6305"/>
    <lineage>
        <taxon>Eukaryota</taxon>
        <taxon>Metazoa</taxon>
        <taxon>Ecdysozoa</taxon>
        <taxon>Nematoda</taxon>
        <taxon>Chromadorea</taxon>
        <taxon>Rhabditida</taxon>
        <taxon>Tylenchina</taxon>
        <taxon>Tylenchomorpha</taxon>
        <taxon>Tylenchoidea</taxon>
        <taxon>Meloidogynidae</taxon>
        <taxon>Meloidogyninae</taxon>
        <taxon>Meloidogyne</taxon>
    </lineage>
</organism>
<name>A0A1I8BDU3_MELHA</name>
<feature type="compositionally biased region" description="Basic residues" evidence="1">
    <location>
        <begin position="447"/>
        <end position="466"/>
    </location>
</feature>
<evidence type="ECO:0000256" key="1">
    <source>
        <dbReference type="SAM" id="MobiDB-lite"/>
    </source>
</evidence>
<feature type="region of interest" description="Disordered" evidence="1">
    <location>
        <begin position="440"/>
        <end position="472"/>
    </location>
</feature>
<sequence>MIEKSPSPPSPPKYYDQSLDDEALYEVDNLPEEDEMDFSLTELSVLIRILKLISLDDIINLNEFENLNNYLKNETTKLLGRTYERFFNDFGGIFFNNLEEIINYHSENYHIDIGNNNIPKGFEQKVQLIFKKLVELRLTMDLEKYADFLNIWGILPMSGNETLDNLKSNPELLQFYVYHNDELINNLLKSLSPDMFELLYNHCRQLQIKKNLYIFWHLFGFVRKLIHSFVEFHNSDKHYNIELDKRAMETKSHEEISIRKYMENYDIFEVKANKFQQIFNQMNKKHLSLIYAESTEGIGIIYHANFHHNTSIEVHPVMEGFLPLIYTNVTADIAHWTGQECYILSEETIDTNTNNPTLPFYLVLLKLEDLTGDMLDHSILNELASEIILKKEHIEEDIIELIYVKNDKDDNQTIQIIPPHFHGELTSKIYEVCLSKYQQEHQQRQREHQRRGQRTGRQRGQRRRGRNGGGRE</sequence>
<accession>A0A1I8BDU3</accession>
<evidence type="ECO:0000313" key="3">
    <source>
        <dbReference type="WBParaSite" id="MhA1_Contig1943.frz3.gene2"/>
    </source>
</evidence>
<dbReference type="WBParaSite" id="MhA1_Contig1943.frz3.gene2">
    <property type="protein sequence ID" value="MhA1_Contig1943.frz3.gene2"/>
    <property type="gene ID" value="MhA1_Contig1943.frz3.gene2"/>
</dbReference>